<evidence type="ECO:0000256" key="1">
    <source>
        <dbReference type="ARBA" id="ARBA00023125"/>
    </source>
</evidence>
<protein>
    <recommendedName>
        <fullName evidence="2 3">Single-stranded DNA-binding protein</fullName>
        <shortName evidence="2">SSB</shortName>
    </recommendedName>
</protein>
<dbReference type="SUPFAM" id="SSF50249">
    <property type="entry name" value="Nucleic acid-binding proteins"/>
    <property type="match status" value="1"/>
</dbReference>
<dbReference type="GO" id="GO:0003697">
    <property type="term" value="F:single-stranded DNA binding"/>
    <property type="evidence" value="ECO:0007669"/>
    <property type="project" value="UniProtKB-UniRule"/>
</dbReference>
<name>A0A4V1LGH6_9BACI</name>
<sequence length="116" mass="13094">MNQVILTGRLVKEPELHYSSEGIGVTSFHLAVKRSFKNAEGTYEADFVPCVSFRRTAENIASYCDKGSLVALSGRLQTRSYENKDQIKMYVTEVIVDSIEFLQKKRTDTPKEKALA</sequence>
<dbReference type="InterPro" id="IPR011344">
    <property type="entry name" value="ssDNA-bd"/>
</dbReference>
<dbReference type="RefSeq" id="WP_129077995.1">
    <property type="nucleotide sequence ID" value="NZ_QOUX01000032.1"/>
</dbReference>
<dbReference type="PANTHER" id="PTHR10302:SF27">
    <property type="entry name" value="SINGLE-STRANDED DNA-BINDING PROTEIN"/>
    <property type="match status" value="1"/>
</dbReference>
<proteinExistence type="inferred from homology"/>
<evidence type="ECO:0000256" key="3">
    <source>
        <dbReference type="PIRNR" id="PIRNR002070"/>
    </source>
</evidence>
<dbReference type="OrthoDB" id="9809878at2"/>
<dbReference type="AlphaFoldDB" id="A0A4V1LGH6"/>
<dbReference type="InterPro" id="IPR012340">
    <property type="entry name" value="NA-bd_OB-fold"/>
</dbReference>
<evidence type="ECO:0000256" key="2">
    <source>
        <dbReference type="HAMAP-Rule" id="MF_00984"/>
    </source>
</evidence>
<dbReference type="GO" id="GO:0006260">
    <property type="term" value="P:DNA replication"/>
    <property type="evidence" value="ECO:0007669"/>
    <property type="project" value="InterPro"/>
</dbReference>
<dbReference type="GO" id="GO:0009295">
    <property type="term" value="C:nucleoid"/>
    <property type="evidence" value="ECO:0007669"/>
    <property type="project" value="TreeGrafter"/>
</dbReference>
<dbReference type="Gene3D" id="2.40.50.140">
    <property type="entry name" value="Nucleic acid-binding proteins"/>
    <property type="match status" value="1"/>
</dbReference>
<dbReference type="CDD" id="cd04496">
    <property type="entry name" value="SSB_OBF"/>
    <property type="match status" value="1"/>
</dbReference>
<accession>A0A4V1LGH6</accession>
<dbReference type="HAMAP" id="MF_00984">
    <property type="entry name" value="SSB"/>
    <property type="match status" value="1"/>
</dbReference>
<dbReference type="PIRSF" id="PIRSF002070">
    <property type="entry name" value="SSB"/>
    <property type="match status" value="1"/>
</dbReference>
<organism evidence="4 5">
    <name type="scientific">Anaerobacillus alkaliphilus</name>
    <dbReference type="NCBI Taxonomy" id="1548597"/>
    <lineage>
        <taxon>Bacteria</taxon>
        <taxon>Bacillati</taxon>
        <taxon>Bacillota</taxon>
        <taxon>Bacilli</taxon>
        <taxon>Bacillales</taxon>
        <taxon>Bacillaceae</taxon>
        <taxon>Anaerobacillus</taxon>
    </lineage>
</organism>
<evidence type="ECO:0000313" key="5">
    <source>
        <dbReference type="Proteomes" id="UP000290649"/>
    </source>
</evidence>
<dbReference type="EMBL" id="QOUX01000032">
    <property type="protein sequence ID" value="RXJ01694.1"/>
    <property type="molecule type" value="Genomic_DNA"/>
</dbReference>
<dbReference type="Pfam" id="PF00436">
    <property type="entry name" value="SSB"/>
    <property type="match status" value="1"/>
</dbReference>
<dbReference type="Proteomes" id="UP000290649">
    <property type="component" value="Unassembled WGS sequence"/>
</dbReference>
<dbReference type="PANTHER" id="PTHR10302">
    <property type="entry name" value="SINGLE-STRANDED DNA-BINDING PROTEIN"/>
    <property type="match status" value="1"/>
</dbReference>
<keyword evidence="5" id="KW-1185">Reference proteome</keyword>
<gene>
    <name evidence="4" type="primary">ssb</name>
    <name evidence="4" type="ORF">DS745_09450</name>
</gene>
<comment type="caution">
    <text evidence="4">The sequence shown here is derived from an EMBL/GenBank/DDBJ whole genome shotgun (WGS) entry which is preliminary data.</text>
</comment>
<comment type="subunit">
    <text evidence="2">Homotetramer.</text>
</comment>
<dbReference type="PROSITE" id="PS50935">
    <property type="entry name" value="SSB"/>
    <property type="match status" value="1"/>
</dbReference>
<dbReference type="NCBIfam" id="TIGR00621">
    <property type="entry name" value="ssb"/>
    <property type="match status" value="1"/>
</dbReference>
<comment type="caution">
    <text evidence="2">Lacks conserved residue(s) required for the propagation of feature annotation.</text>
</comment>
<reference evidence="4 5" key="1">
    <citation type="journal article" date="2019" name="Int. J. Syst. Evol. Microbiol.">
        <title>Anaerobacillus alkaliphilus sp. nov., a novel alkaliphilic and moderately halophilic bacterium.</title>
        <authorList>
            <person name="Borsodi A.K."/>
            <person name="Aszalos J.M."/>
            <person name="Bihari P."/>
            <person name="Nagy I."/>
            <person name="Schumann P."/>
            <person name="Sproer C."/>
            <person name="Kovacs A.L."/>
            <person name="Boka K."/>
            <person name="Dobosy P."/>
            <person name="Ovari M."/>
            <person name="Szili-Kovacs T."/>
            <person name="Toth E."/>
        </authorList>
    </citation>
    <scope>NUCLEOTIDE SEQUENCE [LARGE SCALE GENOMIC DNA]</scope>
    <source>
        <strain evidence="4 5">B16-10</strain>
    </source>
</reference>
<evidence type="ECO:0000313" key="4">
    <source>
        <dbReference type="EMBL" id="RXJ01694.1"/>
    </source>
</evidence>
<keyword evidence="1 2" id="KW-0238">DNA-binding</keyword>
<dbReference type="InterPro" id="IPR000424">
    <property type="entry name" value="Primosome_PriB/ssb"/>
</dbReference>